<dbReference type="Gene3D" id="3.40.50.1820">
    <property type="entry name" value="alpha/beta hydrolase"/>
    <property type="match status" value="1"/>
</dbReference>
<name>A0A1X7BMX6_9RHOB</name>
<dbReference type="AlphaFoldDB" id="A0A1X7BMX6"/>
<gene>
    <name evidence="1" type="ORF">ROA7745_00785</name>
</gene>
<organism evidence="1 2">
    <name type="scientific">Roseovarius aestuarii</name>
    <dbReference type="NCBI Taxonomy" id="475083"/>
    <lineage>
        <taxon>Bacteria</taxon>
        <taxon>Pseudomonadati</taxon>
        <taxon>Pseudomonadota</taxon>
        <taxon>Alphaproteobacteria</taxon>
        <taxon>Rhodobacterales</taxon>
        <taxon>Roseobacteraceae</taxon>
        <taxon>Roseovarius</taxon>
    </lineage>
</organism>
<sequence>MRLGHALANSILGQALRIVRLRAMALILALPVAACDTLPVLTSTAFPGMHGAPSSAQVYYVTDRSAVRGAGPALNYGHERSASMAFGQTELSFDKLAVDAGARQIRVRGVTEHLRFPATPLPLSQTKGEIVTDRDALANYNAVGRAFQDRVGQLLKEAGQDQVIIFVHGYNNDFDEAMTTMANIWQATDRNAVPIAYTWPADNPGLFGYFKDRESGEFSIFHLKETLRLLAGVPGLKKIQLIAHSRGTDVATTALREMVIAARAADKNPRSVLKIDNLVLAAPDLDIDVARQRLIAERFAPAFERVTVYMNPSDGALAFAQTVNSGTRFGRLSFEDLSAAERESIARVGNVYFIDVSGVVDPRGHSYFRENPVVLSDIVALLKTSASPDDPVRNLSRIDANFWMLEQFPDVIFQPSDR</sequence>
<keyword evidence="2" id="KW-1185">Reference proteome</keyword>
<evidence type="ECO:0008006" key="3">
    <source>
        <dbReference type="Google" id="ProtNLM"/>
    </source>
</evidence>
<dbReference type="InterPro" id="IPR029058">
    <property type="entry name" value="AB_hydrolase_fold"/>
</dbReference>
<evidence type="ECO:0000313" key="2">
    <source>
        <dbReference type="Proteomes" id="UP000193224"/>
    </source>
</evidence>
<dbReference type="PANTHER" id="PTHR36513:SF1">
    <property type="entry name" value="TRANSMEMBRANE PROTEIN"/>
    <property type="match status" value="1"/>
</dbReference>
<dbReference type="SUPFAM" id="SSF53474">
    <property type="entry name" value="alpha/beta-Hydrolases"/>
    <property type="match status" value="1"/>
</dbReference>
<dbReference type="Pfam" id="PF05990">
    <property type="entry name" value="DUF900"/>
    <property type="match status" value="1"/>
</dbReference>
<dbReference type="Proteomes" id="UP000193224">
    <property type="component" value="Unassembled WGS sequence"/>
</dbReference>
<protein>
    <recommendedName>
        <fullName evidence="3">Alpha/beta hydrolase family protein</fullName>
    </recommendedName>
</protein>
<dbReference type="InterPro" id="IPR010297">
    <property type="entry name" value="DUF900_hydrolase"/>
</dbReference>
<dbReference type="EMBL" id="FWXB01000002">
    <property type="protein sequence ID" value="SMC10976.1"/>
    <property type="molecule type" value="Genomic_DNA"/>
</dbReference>
<dbReference type="PANTHER" id="PTHR36513">
    <property type="entry name" value="ABC TRANSMEMBRANE TYPE-1 DOMAIN-CONTAINING PROTEIN"/>
    <property type="match status" value="1"/>
</dbReference>
<evidence type="ECO:0000313" key="1">
    <source>
        <dbReference type="EMBL" id="SMC10976.1"/>
    </source>
</evidence>
<accession>A0A1X7BMX6</accession>
<proteinExistence type="predicted"/>
<reference evidence="1 2" key="1">
    <citation type="submission" date="2017-03" db="EMBL/GenBank/DDBJ databases">
        <authorList>
            <person name="Afonso C.L."/>
            <person name="Miller P.J."/>
            <person name="Scott M.A."/>
            <person name="Spackman E."/>
            <person name="Goraichik I."/>
            <person name="Dimitrov K.M."/>
            <person name="Suarez D.L."/>
            <person name="Swayne D.E."/>
        </authorList>
    </citation>
    <scope>NUCLEOTIDE SEQUENCE [LARGE SCALE GENOMIC DNA]</scope>
    <source>
        <strain evidence="1 2">CECT 7745</strain>
    </source>
</reference>